<dbReference type="CDD" id="cd04301">
    <property type="entry name" value="NAT_SF"/>
    <property type="match status" value="1"/>
</dbReference>
<dbReference type="PROSITE" id="PS51186">
    <property type="entry name" value="GNAT"/>
    <property type="match status" value="1"/>
</dbReference>
<evidence type="ECO:0000313" key="2">
    <source>
        <dbReference type="EMBL" id="RID82495.1"/>
    </source>
</evidence>
<gene>
    <name evidence="2" type="ORF">D1970_19010</name>
</gene>
<keyword evidence="2" id="KW-0808">Transferase</keyword>
<proteinExistence type="predicted"/>
<dbReference type="AlphaFoldDB" id="A0A398AY53"/>
<organism evidence="2 3">
    <name type="scientific">Mesobacillus zeae</name>
    <dbReference type="NCBI Taxonomy" id="1917180"/>
    <lineage>
        <taxon>Bacteria</taxon>
        <taxon>Bacillati</taxon>
        <taxon>Bacillota</taxon>
        <taxon>Bacilli</taxon>
        <taxon>Bacillales</taxon>
        <taxon>Bacillaceae</taxon>
        <taxon>Mesobacillus</taxon>
    </lineage>
</organism>
<evidence type="ECO:0000259" key="1">
    <source>
        <dbReference type="PROSITE" id="PS51186"/>
    </source>
</evidence>
<dbReference type="Pfam" id="PF00583">
    <property type="entry name" value="Acetyltransf_1"/>
    <property type="match status" value="1"/>
</dbReference>
<reference evidence="2 3" key="1">
    <citation type="submission" date="2018-08" db="EMBL/GenBank/DDBJ databases">
        <title>Bacillus jemisoniae sp. nov., Bacillus chryseoplanitiae sp. nov., Bacillus resnikiae sp. nov., and Bacillus frankliniae sp. nov., isolated from Viking spacecraft and associated surfaces.</title>
        <authorList>
            <person name="Seuylemezian A."/>
            <person name="Vaishampayan P."/>
        </authorList>
    </citation>
    <scope>NUCLEOTIDE SEQUENCE [LARGE SCALE GENOMIC DNA]</scope>
    <source>
        <strain evidence="2 3">JJ-247</strain>
    </source>
</reference>
<accession>A0A398AY53</accession>
<name>A0A398AY53_9BACI</name>
<dbReference type="OrthoDB" id="7365228at2"/>
<evidence type="ECO:0000313" key="3">
    <source>
        <dbReference type="Proteomes" id="UP000265816"/>
    </source>
</evidence>
<dbReference type="InterPro" id="IPR016181">
    <property type="entry name" value="Acyl_CoA_acyltransferase"/>
</dbReference>
<dbReference type="SUPFAM" id="SSF55729">
    <property type="entry name" value="Acyl-CoA N-acyltransferases (Nat)"/>
    <property type="match status" value="1"/>
</dbReference>
<keyword evidence="3" id="KW-1185">Reference proteome</keyword>
<dbReference type="EMBL" id="QWVT01000037">
    <property type="protein sequence ID" value="RID82495.1"/>
    <property type="molecule type" value="Genomic_DNA"/>
</dbReference>
<dbReference type="Gene3D" id="3.40.630.30">
    <property type="match status" value="1"/>
</dbReference>
<dbReference type="InterPro" id="IPR000182">
    <property type="entry name" value="GNAT_dom"/>
</dbReference>
<sequence>MIGRGLLVFIPIEQIDQQLIKDFFETNWGSTTMVTSFGSTDCSRLDGFVFLFDGEIKGIVTFKISGETCEIVSLDSRKEKKGIGTRLLQAAEKEAARQGCMKTSLITTNDNIHTLSFYQKRGYQCVKVIPDAVKEARAIKPEIPLVNPDNRIPIRDEFLFEKRMEL</sequence>
<dbReference type="GO" id="GO:0016747">
    <property type="term" value="F:acyltransferase activity, transferring groups other than amino-acyl groups"/>
    <property type="evidence" value="ECO:0007669"/>
    <property type="project" value="InterPro"/>
</dbReference>
<protein>
    <submittedName>
        <fullName evidence="2">GNAT family N-acetyltransferase</fullName>
    </submittedName>
</protein>
<dbReference type="Proteomes" id="UP000265816">
    <property type="component" value="Unassembled WGS sequence"/>
</dbReference>
<comment type="caution">
    <text evidence="2">The sequence shown here is derived from an EMBL/GenBank/DDBJ whole genome shotgun (WGS) entry which is preliminary data.</text>
</comment>
<feature type="domain" description="N-acetyltransferase" evidence="1">
    <location>
        <begin position="7"/>
        <end position="146"/>
    </location>
</feature>